<dbReference type="STRING" id="366602.Caul_1477"/>
<dbReference type="KEGG" id="cak:Caul_1477"/>
<dbReference type="AlphaFoldDB" id="B0T0G1"/>
<protein>
    <submittedName>
        <fullName evidence="1">Uncharacterized protein</fullName>
    </submittedName>
</protein>
<accession>B0T0G1</accession>
<gene>
    <name evidence="1" type="ordered locus">Caul_1477</name>
</gene>
<reference evidence="1" key="1">
    <citation type="submission" date="2008-01" db="EMBL/GenBank/DDBJ databases">
        <title>Complete sequence of chromosome of Caulobacter sp. K31.</title>
        <authorList>
            <consortium name="US DOE Joint Genome Institute"/>
            <person name="Copeland A."/>
            <person name="Lucas S."/>
            <person name="Lapidus A."/>
            <person name="Barry K."/>
            <person name="Glavina del Rio T."/>
            <person name="Dalin E."/>
            <person name="Tice H."/>
            <person name="Pitluck S."/>
            <person name="Bruce D."/>
            <person name="Goodwin L."/>
            <person name="Thompson L.S."/>
            <person name="Brettin T."/>
            <person name="Detter J.C."/>
            <person name="Han C."/>
            <person name="Schmutz J."/>
            <person name="Larimer F."/>
            <person name="Land M."/>
            <person name="Hauser L."/>
            <person name="Kyrpides N."/>
            <person name="Kim E."/>
            <person name="Stephens C."/>
            <person name="Richardson P."/>
        </authorList>
    </citation>
    <scope>NUCLEOTIDE SEQUENCE [LARGE SCALE GENOMIC DNA]</scope>
    <source>
        <strain evidence="1">K31</strain>
    </source>
</reference>
<dbReference type="EMBL" id="CP000927">
    <property type="protein sequence ID" value="ABZ70607.1"/>
    <property type="molecule type" value="Genomic_DNA"/>
</dbReference>
<dbReference type="HOGENOM" id="CLU_3005717_0_0_5"/>
<sequence>MLSARECLEKAVCIERQAGQSDLPKMRADLLSMAETWRYVAQQALWQDCFDKVWAV</sequence>
<name>B0T0G1_CAUSK</name>
<evidence type="ECO:0000313" key="1">
    <source>
        <dbReference type="EMBL" id="ABZ70607.1"/>
    </source>
</evidence>
<proteinExistence type="predicted"/>
<organism evidence="1">
    <name type="scientific">Caulobacter sp. (strain K31)</name>
    <dbReference type="NCBI Taxonomy" id="366602"/>
    <lineage>
        <taxon>Bacteria</taxon>
        <taxon>Pseudomonadati</taxon>
        <taxon>Pseudomonadota</taxon>
        <taxon>Alphaproteobacteria</taxon>
        <taxon>Caulobacterales</taxon>
        <taxon>Caulobacteraceae</taxon>
        <taxon>Caulobacter</taxon>
    </lineage>
</organism>